<accession>A0A318UDF0</accession>
<gene>
    <name evidence="1" type="ORF">B0O44_104412</name>
</gene>
<dbReference type="RefSeq" id="WP_110831364.1">
    <property type="nucleotide sequence ID" value="NZ_QKLU01000004.1"/>
</dbReference>
<keyword evidence="2" id="KW-1185">Reference proteome</keyword>
<dbReference type="Proteomes" id="UP000248198">
    <property type="component" value="Unassembled WGS sequence"/>
</dbReference>
<proteinExistence type="predicted"/>
<comment type="caution">
    <text evidence="1">The sequence shown here is derived from an EMBL/GenBank/DDBJ whole genome shotgun (WGS) entry which is preliminary data.</text>
</comment>
<dbReference type="EMBL" id="QKLU01000004">
    <property type="protein sequence ID" value="PYF74241.1"/>
    <property type="molecule type" value="Genomic_DNA"/>
</dbReference>
<dbReference type="OrthoDB" id="766751at2"/>
<organism evidence="1 2">
    <name type="scientific">Pedobacter nutrimenti</name>
    <dbReference type="NCBI Taxonomy" id="1241337"/>
    <lineage>
        <taxon>Bacteria</taxon>
        <taxon>Pseudomonadati</taxon>
        <taxon>Bacteroidota</taxon>
        <taxon>Sphingobacteriia</taxon>
        <taxon>Sphingobacteriales</taxon>
        <taxon>Sphingobacteriaceae</taxon>
        <taxon>Pedobacter</taxon>
    </lineage>
</organism>
<dbReference type="AlphaFoldDB" id="A0A318UDF0"/>
<sequence length="87" mass="10092">MKQESHQNPNQPDQTPLSAQLISAFFSDYHLEESQNLLWQLFKLAFSESWASLSVIEKENLTTFYEQLDALLVAVYCKDTHENQGKQ</sequence>
<name>A0A318UDF0_9SPHI</name>
<evidence type="ECO:0000313" key="2">
    <source>
        <dbReference type="Proteomes" id="UP000248198"/>
    </source>
</evidence>
<protein>
    <submittedName>
        <fullName evidence="1">Uncharacterized protein</fullName>
    </submittedName>
</protein>
<evidence type="ECO:0000313" key="1">
    <source>
        <dbReference type="EMBL" id="PYF74241.1"/>
    </source>
</evidence>
<reference evidence="1 2" key="1">
    <citation type="submission" date="2018-06" db="EMBL/GenBank/DDBJ databases">
        <title>Genomic Encyclopedia of Archaeal and Bacterial Type Strains, Phase II (KMG-II): from individual species to whole genera.</title>
        <authorList>
            <person name="Goeker M."/>
        </authorList>
    </citation>
    <scope>NUCLEOTIDE SEQUENCE [LARGE SCALE GENOMIC DNA]</scope>
    <source>
        <strain evidence="1 2">DSM 27372</strain>
    </source>
</reference>